<reference evidence="6 7" key="1">
    <citation type="submission" date="2014-11" db="EMBL/GenBank/DDBJ databases">
        <authorList>
            <person name="Wibberg Daniel"/>
        </authorList>
    </citation>
    <scope>NUCLEOTIDE SEQUENCE [LARGE SCALE GENOMIC DNA]</scope>
    <source>
        <strain evidence="6">Rhizoctonia solani AG1-IB 7/3/14</strain>
    </source>
</reference>
<keyword evidence="3" id="KW-0560">Oxidoreductase</keyword>
<dbReference type="Proteomes" id="UP000059188">
    <property type="component" value="Unassembled WGS sequence"/>
</dbReference>
<dbReference type="InterPro" id="IPR036188">
    <property type="entry name" value="FAD/NAD-bd_sf"/>
</dbReference>
<dbReference type="PANTHER" id="PTHR46972:SF1">
    <property type="entry name" value="FAD DEPENDENT OXIDOREDUCTASE DOMAIN-CONTAINING PROTEIN"/>
    <property type="match status" value="1"/>
</dbReference>
<gene>
    <name evidence="6" type="ORF">RSOLAG1IB_02452</name>
</gene>
<proteinExistence type="predicted"/>
<accession>A0A0B7FNB9</accession>
<evidence type="ECO:0000256" key="1">
    <source>
        <dbReference type="ARBA" id="ARBA00022630"/>
    </source>
</evidence>
<evidence type="ECO:0000256" key="4">
    <source>
        <dbReference type="ARBA" id="ARBA00023033"/>
    </source>
</evidence>
<keyword evidence="2" id="KW-0274">FAD</keyword>
<evidence type="ECO:0000256" key="3">
    <source>
        <dbReference type="ARBA" id="ARBA00023002"/>
    </source>
</evidence>
<evidence type="ECO:0000313" key="6">
    <source>
        <dbReference type="EMBL" id="CEL57708.1"/>
    </source>
</evidence>
<evidence type="ECO:0000313" key="7">
    <source>
        <dbReference type="Proteomes" id="UP000059188"/>
    </source>
</evidence>
<name>A0A0B7FNB9_THACB</name>
<dbReference type="GO" id="GO:0004497">
    <property type="term" value="F:monooxygenase activity"/>
    <property type="evidence" value="ECO:0007669"/>
    <property type="project" value="UniProtKB-KW"/>
</dbReference>
<dbReference type="GO" id="GO:0071949">
    <property type="term" value="F:FAD binding"/>
    <property type="evidence" value="ECO:0007669"/>
    <property type="project" value="InterPro"/>
</dbReference>
<dbReference type="EMBL" id="LN679102">
    <property type="protein sequence ID" value="CEL57708.1"/>
    <property type="molecule type" value="Genomic_DNA"/>
</dbReference>
<dbReference type="AlphaFoldDB" id="A0A0B7FNB9"/>
<keyword evidence="7" id="KW-1185">Reference proteome</keyword>
<dbReference type="Gene3D" id="3.50.50.60">
    <property type="entry name" value="FAD/NAD(P)-binding domain"/>
    <property type="match status" value="1"/>
</dbReference>
<organism evidence="6 7">
    <name type="scientific">Thanatephorus cucumeris (strain AG1-IB / isolate 7/3/14)</name>
    <name type="common">Lettuce bottom rot fungus</name>
    <name type="synonym">Rhizoctonia solani</name>
    <dbReference type="NCBI Taxonomy" id="1108050"/>
    <lineage>
        <taxon>Eukaryota</taxon>
        <taxon>Fungi</taxon>
        <taxon>Dikarya</taxon>
        <taxon>Basidiomycota</taxon>
        <taxon>Agaricomycotina</taxon>
        <taxon>Agaricomycetes</taxon>
        <taxon>Cantharellales</taxon>
        <taxon>Ceratobasidiaceae</taxon>
        <taxon>Rhizoctonia</taxon>
        <taxon>Rhizoctonia solani AG-1</taxon>
    </lineage>
</organism>
<evidence type="ECO:0000256" key="2">
    <source>
        <dbReference type="ARBA" id="ARBA00022827"/>
    </source>
</evidence>
<protein>
    <recommendedName>
        <fullName evidence="5">FAD-binding domain-containing protein</fullName>
    </recommendedName>
</protein>
<dbReference type="PANTHER" id="PTHR46972">
    <property type="entry name" value="MONOOXYGENASE ASQM-RELATED"/>
    <property type="match status" value="1"/>
</dbReference>
<evidence type="ECO:0000259" key="5">
    <source>
        <dbReference type="Pfam" id="PF01494"/>
    </source>
</evidence>
<keyword evidence="4" id="KW-0503">Monooxygenase</keyword>
<dbReference type="Pfam" id="PF01494">
    <property type="entry name" value="FAD_binding_3"/>
    <property type="match status" value="1"/>
</dbReference>
<dbReference type="STRING" id="1108050.A0A0B7FNB9"/>
<feature type="domain" description="FAD-binding" evidence="5">
    <location>
        <begin position="26"/>
        <end position="353"/>
    </location>
</feature>
<dbReference type="InterPro" id="IPR002938">
    <property type="entry name" value="FAD-bd"/>
</dbReference>
<dbReference type="PRINTS" id="PR00420">
    <property type="entry name" value="RNGMNOXGNASE"/>
</dbReference>
<dbReference type="SUPFAM" id="SSF51905">
    <property type="entry name" value="FAD/NAD(P)-binding domain"/>
    <property type="match status" value="1"/>
</dbReference>
<sequence>MVRCQLYPLPLTPLKLGHNANMTPRIAIIGAGPGGLSLACILRRNSIIPSIFERDSSADYRPQGGTLDLDVDSGQQALHDAGLWDQFLKYARYDAQIMKFLTKSGDVVRQVEPDTDKDTRPEIDRVALRNILIDSFGNDRIHWGYELISVEPTQRGLYDLHFKNGKLEAGFDLVVGADGAHSRVRPRITSIESFYSGVSIIEVDISSPRGSRYDAVNELVGNGSAFAFGDQKSIQAQRLGDGTLRIYVCFAMEEVDPNWLKNKFDASDPAATKSNAAPYFKDWKPAIQDCLLLADEDRVEFRPLYMHPVDETWDFFPGLTLIGDAAHLMTPYAGEGVNIAMRDSLELAKKIIEGTKLGDLNQAIREYEIDMFKRGSESKGRTNKNKKWFFAKEFPNSAERTEAEL</sequence>
<dbReference type="OrthoDB" id="655030at2759"/>
<keyword evidence="1" id="KW-0285">Flavoprotein</keyword>